<sequence length="103" mass="11199">SMLSVVLSILVSSVAALYFPNAAVLTQRDIGKQLSLNLSGALLAYVAYDNQTTGDQDYMQRVRIISNGVSTTLFTLSLQNDTSGFLYPTNFTTPITVNCEINK</sequence>
<dbReference type="Proteomes" id="UP001328107">
    <property type="component" value="Unassembled WGS sequence"/>
</dbReference>
<evidence type="ECO:0000313" key="2">
    <source>
        <dbReference type="EMBL" id="GMR30526.1"/>
    </source>
</evidence>
<keyword evidence="1" id="KW-0732">Signal</keyword>
<evidence type="ECO:0000256" key="1">
    <source>
        <dbReference type="SAM" id="SignalP"/>
    </source>
</evidence>
<dbReference type="AlphaFoldDB" id="A0AAN4YY54"/>
<organism evidence="2 3">
    <name type="scientific">Pristionchus mayeri</name>
    <dbReference type="NCBI Taxonomy" id="1317129"/>
    <lineage>
        <taxon>Eukaryota</taxon>
        <taxon>Metazoa</taxon>
        <taxon>Ecdysozoa</taxon>
        <taxon>Nematoda</taxon>
        <taxon>Chromadorea</taxon>
        <taxon>Rhabditida</taxon>
        <taxon>Rhabditina</taxon>
        <taxon>Diplogasteromorpha</taxon>
        <taxon>Diplogasteroidea</taxon>
        <taxon>Neodiplogasteridae</taxon>
        <taxon>Pristionchus</taxon>
    </lineage>
</organism>
<reference evidence="3" key="1">
    <citation type="submission" date="2022-10" db="EMBL/GenBank/DDBJ databases">
        <title>Genome assembly of Pristionchus species.</title>
        <authorList>
            <person name="Yoshida K."/>
            <person name="Sommer R.J."/>
        </authorList>
    </citation>
    <scope>NUCLEOTIDE SEQUENCE [LARGE SCALE GENOMIC DNA]</scope>
    <source>
        <strain evidence="3">RS5460</strain>
    </source>
</reference>
<name>A0AAN4YY54_9BILA</name>
<protein>
    <submittedName>
        <fullName evidence="2">Uncharacterized protein</fullName>
    </submittedName>
</protein>
<feature type="non-terminal residue" evidence="2">
    <location>
        <position position="103"/>
    </location>
</feature>
<feature type="chain" id="PRO_5042851154" evidence="1">
    <location>
        <begin position="17"/>
        <end position="103"/>
    </location>
</feature>
<accession>A0AAN4YY54</accession>
<feature type="non-terminal residue" evidence="2">
    <location>
        <position position="1"/>
    </location>
</feature>
<dbReference type="EMBL" id="BTRK01000001">
    <property type="protein sequence ID" value="GMR30526.1"/>
    <property type="molecule type" value="Genomic_DNA"/>
</dbReference>
<feature type="signal peptide" evidence="1">
    <location>
        <begin position="1"/>
        <end position="16"/>
    </location>
</feature>
<comment type="caution">
    <text evidence="2">The sequence shown here is derived from an EMBL/GenBank/DDBJ whole genome shotgun (WGS) entry which is preliminary data.</text>
</comment>
<proteinExistence type="predicted"/>
<gene>
    <name evidence="2" type="ORF">PMAYCL1PPCAC_00721</name>
</gene>
<keyword evidence="3" id="KW-1185">Reference proteome</keyword>
<evidence type="ECO:0000313" key="3">
    <source>
        <dbReference type="Proteomes" id="UP001328107"/>
    </source>
</evidence>